<name>A0AAW2TL63_9LAMI</name>
<accession>A0AAW2TL63</accession>
<evidence type="ECO:0000313" key="3">
    <source>
        <dbReference type="EMBL" id="KAL0405169.1"/>
    </source>
</evidence>
<evidence type="ECO:0000259" key="2">
    <source>
        <dbReference type="Pfam" id="PF03732"/>
    </source>
</evidence>
<dbReference type="EMBL" id="JACGWN010000014">
    <property type="protein sequence ID" value="KAL0405169.1"/>
    <property type="molecule type" value="Genomic_DNA"/>
</dbReference>
<dbReference type="PANTHER" id="PTHR35046">
    <property type="entry name" value="ZINC KNUCKLE (CCHC-TYPE) FAMILY PROTEIN"/>
    <property type="match status" value="1"/>
</dbReference>
<feature type="region of interest" description="Disordered" evidence="1">
    <location>
        <begin position="272"/>
        <end position="299"/>
    </location>
</feature>
<dbReference type="AlphaFoldDB" id="A0AAW2TL63"/>
<reference evidence="3" key="1">
    <citation type="submission" date="2020-06" db="EMBL/GenBank/DDBJ databases">
        <authorList>
            <person name="Li T."/>
            <person name="Hu X."/>
            <person name="Zhang T."/>
            <person name="Song X."/>
            <person name="Zhang H."/>
            <person name="Dai N."/>
            <person name="Sheng W."/>
            <person name="Hou X."/>
            <person name="Wei L."/>
        </authorList>
    </citation>
    <scope>NUCLEOTIDE SEQUENCE</scope>
    <source>
        <strain evidence="3">KEN1</strain>
        <tissue evidence="3">Leaf</tissue>
    </source>
</reference>
<feature type="region of interest" description="Disordered" evidence="1">
    <location>
        <begin position="225"/>
        <end position="255"/>
    </location>
</feature>
<dbReference type="Pfam" id="PF03732">
    <property type="entry name" value="Retrotrans_gag"/>
    <property type="match status" value="1"/>
</dbReference>
<protein>
    <recommendedName>
        <fullName evidence="2">Retrotransposon gag domain-containing protein</fullName>
    </recommendedName>
</protein>
<organism evidence="3">
    <name type="scientific">Sesamum latifolium</name>
    <dbReference type="NCBI Taxonomy" id="2727402"/>
    <lineage>
        <taxon>Eukaryota</taxon>
        <taxon>Viridiplantae</taxon>
        <taxon>Streptophyta</taxon>
        <taxon>Embryophyta</taxon>
        <taxon>Tracheophyta</taxon>
        <taxon>Spermatophyta</taxon>
        <taxon>Magnoliopsida</taxon>
        <taxon>eudicotyledons</taxon>
        <taxon>Gunneridae</taxon>
        <taxon>Pentapetalae</taxon>
        <taxon>asterids</taxon>
        <taxon>lamiids</taxon>
        <taxon>Lamiales</taxon>
        <taxon>Pedaliaceae</taxon>
        <taxon>Sesamum</taxon>
    </lineage>
</organism>
<proteinExistence type="predicted"/>
<gene>
    <name evidence="3" type="ORF">Slati_3830800</name>
</gene>
<feature type="domain" description="Retrotransposon gag" evidence="2">
    <location>
        <begin position="89"/>
        <end position="188"/>
    </location>
</feature>
<dbReference type="PANTHER" id="PTHR35046:SF9">
    <property type="entry name" value="RNA-DIRECTED DNA POLYMERASE"/>
    <property type="match status" value="1"/>
</dbReference>
<dbReference type="InterPro" id="IPR005162">
    <property type="entry name" value="Retrotrans_gag_dom"/>
</dbReference>
<feature type="region of interest" description="Disordered" evidence="1">
    <location>
        <begin position="55"/>
        <end position="79"/>
    </location>
</feature>
<feature type="compositionally biased region" description="Basic and acidic residues" evidence="1">
    <location>
        <begin position="272"/>
        <end position="287"/>
    </location>
</feature>
<feature type="compositionally biased region" description="Acidic residues" evidence="1">
    <location>
        <begin position="288"/>
        <end position="297"/>
    </location>
</feature>
<comment type="caution">
    <text evidence="3">The sequence shown here is derived from an EMBL/GenBank/DDBJ whole genome shotgun (WGS) entry which is preliminary data.</text>
</comment>
<evidence type="ECO:0000256" key="1">
    <source>
        <dbReference type="SAM" id="MobiDB-lite"/>
    </source>
</evidence>
<sequence length="383" mass="44754">MGGTPTNTRNEFAIQAMQQQFARIGAILEGITDRLEMMEQPTLKRRNIHQIRKLDSEEEEEVEPPHCGNRGGRRRQGNEIDRDLEKKVKLAAVEFTDYAIVWWDQLITNRRRYRERPISTWAEMKSIMRKRFVHSHYFRDLYQKLQTMTQDVKSVDEYYKEMEIAMIKANVEEDREATMARFLSGLNQEIANIVELQYYVEVEDMVHTRQLKRKGSNQINYTSIFSHQTSREKGLQRQILGSPPKTQNEASKAKSNKVLAILHRNALTRECDDLKENSDIESESEHEPNDDEQVEETTPEHGELLVVRRALNMHMKVDNAEQQRENIFHTRCLVQGNVCMLIIDGGSCANVDSCEMVEKLNLATTKHPNPYKLQWLNDYGEVR</sequence>
<reference evidence="3" key="2">
    <citation type="journal article" date="2024" name="Plant">
        <title>Genomic evolution and insights into agronomic trait innovations of Sesamum species.</title>
        <authorList>
            <person name="Miao H."/>
            <person name="Wang L."/>
            <person name="Qu L."/>
            <person name="Liu H."/>
            <person name="Sun Y."/>
            <person name="Le M."/>
            <person name="Wang Q."/>
            <person name="Wei S."/>
            <person name="Zheng Y."/>
            <person name="Lin W."/>
            <person name="Duan Y."/>
            <person name="Cao H."/>
            <person name="Xiong S."/>
            <person name="Wang X."/>
            <person name="Wei L."/>
            <person name="Li C."/>
            <person name="Ma Q."/>
            <person name="Ju M."/>
            <person name="Zhao R."/>
            <person name="Li G."/>
            <person name="Mu C."/>
            <person name="Tian Q."/>
            <person name="Mei H."/>
            <person name="Zhang T."/>
            <person name="Gao T."/>
            <person name="Zhang H."/>
        </authorList>
    </citation>
    <scope>NUCLEOTIDE SEQUENCE</scope>
    <source>
        <strain evidence="3">KEN1</strain>
    </source>
</reference>